<dbReference type="EMBL" id="MU154671">
    <property type="protein sequence ID" value="KAF9489424.1"/>
    <property type="molecule type" value="Genomic_DNA"/>
</dbReference>
<reference evidence="2" key="1">
    <citation type="submission" date="2020-11" db="EMBL/GenBank/DDBJ databases">
        <authorList>
            <consortium name="DOE Joint Genome Institute"/>
            <person name="Ahrendt S."/>
            <person name="Riley R."/>
            <person name="Andreopoulos W."/>
            <person name="Labutti K."/>
            <person name="Pangilinan J."/>
            <person name="Ruiz-Duenas F.J."/>
            <person name="Barrasa J.M."/>
            <person name="Sanchez-Garcia M."/>
            <person name="Camarero S."/>
            <person name="Miyauchi S."/>
            <person name="Serrano A."/>
            <person name="Linde D."/>
            <person name="Babiker R."/>
            <person name="Drula E."/>
            <person name="Ayuso-Fernandez I."/>
            <person name="Pacheco R."/>
            <person name="Padilla G."/>
            <person name="Ferreira P."/>
            <person name="Barriuso J."/>
            <person name="Kellner H."/>
            <person name="Castanera R."/>
            <person name="Alfaro M."/>
            <person name="Ramirez L."/>
            <person name="Pisabarro A.G."/>
            <person name="Kuo A."/>
            <person name="Tritt A."/>
            <person name="Lipzen A."/>
            <person name="He G."/>
            <person name="Yan M."/>
            <person name="Ng V."/>
            <person name="Cullen D."/>
            <person name="Martin F."/>
            <person name="Rosso M.-N."/>
            <person name="Henrissat B."/>
            <person name="Hibbett D."/>
            <person name="Martinez A.T."/>
            <person name="Grigoriev I.V."/>
        </authorList>
    </citation>
    <scope>NUCLEOTIDE SEQUENCE</scope>
    <source>
        <strain evidence="2">ATCC 90797</strain>
    </source>
</reference>
<evidence type="ECO:0000313" key="3">
    <source>
        <dbReference type="Proteomes" id="UP000807025"/>
    </source>
</evidence>
<comment type="caution">
    <text evidence="2">The sequence shown here is derived from an EMBL/GenBank/DDBJ whole genome shotgun (WGS) entry which is preliminary data.</text>
</comment>
<gene>
    <name evidence="2" type="ORF">BDN71DRAFT_317460</name>
</gene>
<keyword evidence="3" id="KW-1185">Reference proteome</keyword>
<proteinExistence type="predicted"/>
<dbReference type="AlphaFoldDB" id="A0A9P5ZKG6"/>
<accession>A0A9P5ZKG6</accession>
<evidence type="ECO:0000313" key="2">
    <source>
        <dbReference type="EMBL" id="KAF9489424.1"/>
    </source>
</evidence>
<evidence type="ECO:0000256" key="1">
    <source>
        <dbReference type="SAM" id="Phobius"/>
    </source>
</evidence>
<name>A0A9P5ZKG6_PLEER</name>
<feature type="transmembrane region" description="Helical" evidence="1">
    <location>
        <begin position="54"/>
        <end position="76"/>
    </location>
</feature>
<keyword evidence="1" id="KW-0472">Membrane</keyword>
<keyword evidence="1" id="KW-1133">Transmembrane helix</keyword>
<sequence length="94" mass="10865">MSHMSEVFCSPPWVKHSESINESVTRDISLMSRSGSGGKLRHCWARSVRNTICWFARSHSALITLLCISTTRILVLEQQMMIRRERGFFVDRHA</sequence>
<dbReference type="Proteomes" id="UP000807025">
    <property type="component" value="Unassembled WGS sequence"/>
</dbReference>
<organism evidence="2 3">
    <name type="scientific">Pleurotus eryngii</name>
    <name type="common">Boletus of the steppes</name>
    <dbReference type="NCBI Taxonomy" id="5323"/>
    <lineage>
        <taxon>Eukaryota</taxon>
        <taxon>Fungi</taxon>
        <taxon>Dikarya</taxon>
        <taxon>Basidiomycota</taxon>
        <taxon>Agaricomycotina</taxon>
        <taxon>Agaricomycetes</taxon>
        <taxon>Agaricomycetidae</taxon>
        <taxon>Agaricales</taxon>
        <taxon>Pleurotineae</taxon>
        <taxon>Pleurotaceae</taxon>
        <taxon>Pleurotus</taxon>
    </lineage>
</organism>
<protein>
    <submittedName>
        <fullName evidence="2">Uncharacterized protein</fullName>
    </submittedName>
</protein>
<keyword evidence="1" id="KW-0812">Transmembrane</keyword>